<organism evidence="6 7">
    <name type="scientific">Porites evermanni</name>
    <dbReference type="NCBI Taxonomy" id="104178"/>
    <lineage>
        <taxon>Eukaryota</taxon>
        <taxon>Metazoa</taxon>
        <taxon>Cnidaria</taxon>
        <taxon>Anthozoa</taxon>
        <taxon>Hexacorallia</taxon>
        <taxon>Scleractinia</taxon>
        <taxon>Fungiina</taxon>
        <taxon>Poritidae</taxon>
        <taxon>Porites</taxon>
    </lineage>
</organism>
<dbReference type="Gene3D" id="3.40.50.300">
    <property type="entry name" value="P-loop containing nucleotide triphosphate hydrolases"/>
    <property type="match status" value="2"/>
</dbReference>
<sequence length="85" mass="9064">VGSGKSTLLSLIACEMPTTAGNIEVSGSIAYVPQIPWDIQRFPDRDQVVIGERGNTLSGGQQARVSLARAVYADCDIYLLDNPLA</sequence>
<comment type="similarity">
    <text evidence="2">Belongs to the ABC transporter superfamily. ABCC family. Conjugate transporter (TC 3.A.1.208) subfamily.</text>
</comment>
<protein>
    <recommendedName>
        <fullName evidence="5">ABC transporter domain-containing protein</fullName>
    </recommendedName>
</protein>
<gene>
    <name evidence="6" type="ORF">PEVE_00034358</name>
</gene>
<dbReference type="InterPro" id="IPR050173">
    <property type="entry name" value="ABC_transporter_C-like"/>
</dbReference>
<name>A0ABN8T1D1_9CNID</name>
<keyword evidence="7" id="KW-1185">Reference proteome</keyword>
<comment type="caution">
    <text evidence="6">The sequence shown here is derived from an EMBL/GenBank/DDBJ whole genome shotgun (WGS) entry which is preliminary data.</text>
</comment>
<feature type="non-terminal residue" evidence="6">
    <location>
        <position position="85"/>
    </location>
</feature>
<proteinExistence type="inferred from homology"/>
<dbReference type="PANTHER" id="PTHR24223:SF456">
    <property type="entry name" value="MULTIDRUG RESISTANCE-ASSOCIATED PROTEIN LETHAL(2)03659"/>
    <property type="match status" value="1"/>
</dbReference>
<evidence type="ECO:0000313" key="7">
    <source>
        <dbReference type="Proteomes" id="UP001159427"/>
    </source>
</evidence>
<reference evidence="6 7" key="1">
    <citation type="submission" date="2022-05" db="EMBL/GenBank/DDBJ databases">
        <authorList>
            <consortium name="Genoscope - CEA"/>
            <person name="William W."/>
        </authorList>
    </citation>
    <scope>NUCLEOTIDE SEQUENCE [LARGE SCALE GENOMIC DNA]</scope>
</reference>
<dbReference type="Proteomes" id="UP001159427">
    <property type="component" value="Unassembled WGS sequence"/>
</dbReference>
<evidence type="ECO:0000256" key="2">
    <source>
        <dbReference type="ARBA" id="ARBA00009726"/>
    </source>
</evidence>
<evidence type="ECO:0000256" key="3">
    <source>
        <dbReference type="ARBA" id="ARBA00022741"/>
    </source>
</evidence>
<feature type="domain" description="ABC transporter" evidence="5">
    <location>
        <begin position="46"/>
        <end position="85"/>
    </location>
</feature>
<evidence type="ECO:0000259" key="5">
    <source>
        <dbReference type="Pfam" id="PF00005"/>
    </source>
</evidence>
<dbReference type="SUPFAM" id="SSF52540">
    <property type="entry name" value="P-loop containing nucleoside triphosphate hydrolases"/>
    <property type="match status" value="1"/>
</dbReference>
<dbReference type="InterPro" id="IPR027417">
    <property type="entry name" value="P-loop_NTPase"/>
</dbReference>
<keyword evidence="3" id="KW-0547">Nucleotide-binding</keyword>
<dbReference type="InterPro" id="IPR003439">
    <property type="entry name" value="ABC_transporter-like_ATP-bd"/>
</dbReference>
<evidence type="ECO:0000256" key="4">
    <source>
        <dbReference type="ARBA" id="ARBA00022840"/>
    </source>
</evidence>
<comment type="subcellular location">
    <subcellularLocation>
        <location evidence="1">Membrane</location>
        <topology evidence="1">Multi-pass membrane protein</topology>
    </subcellularLocation>
</comment>
<feature type="non-terminal residue" evidence="6">
    <location>
        <position position="1"/>
    </location>
</feature>
<keyword evidence="4" id="KW-0067">ATP-binding</keyword>
<dbReference type="Pfam" id="PF00005">
    <property type="entry name" value="ABC_tran"/>
    <property type="match status" value="1"/>
</dbReference>
<dbReference type="EMBL" id="CALNXI010005199">
    <property type="protein sequence ID" value="CAH3197133.1"/>
    <property type="molecule type" value="Genomic_DNA"/>
</dbReference>
<accession>A0ABN8T1D1</accession>
<evidence type="ECO:0000256" key="1">
    <source>
        <dbReference type="ARBA" id="ARBA00004141"/>
    </source>
</evidence>
<evidence type="ECO:0000313" key="6">
    <source>
        <dbReference type="EMBL" id="CAH3197133.1"/>
    </source>
</evidence>
<dbReference type="PANTHER" id="PTHR24223">
    <property type="entry name" value="ATP-BINDING CASSETTE SUB-FAMILY C"/>
    <property type="match status" value="1"/>
</dbReference>